<keyword evidence="2" id="KW-1185">Reference proteome</keyword>
<accession>A0A5C6UAX7</accession>
<dbReference type="EMBL" id="VOPY01000002">
    <property type="protein sequence ID" value="TXC68985.1"/>
    <property type="molecule type" value="Genomic_DNA"/>
</dbReference>
<evidence type="ECO:0000313" key="2">
    <source>
        <dbReference type="Proteomes" id="UP000321129"/>
    </source>
</evidence>
<comment type="caution">
    <text evidence="1">The sequence shown here is derived from an EMBL/GenBank/DDBJ whole genome shotgun (WGS) entry which is preliminary data.</text>
</comment>
<dbReference type="Pfam" id="PF14412">
    <property type="entry name" value="AHH"/>
    <property type="match status" value="1"/>
</dbReference>
<evidence type="ECO:0000313" key="1">
    <source>
        <dbReference type="EMBL" id="TXC68985.1"/>
    </source>
</evidence>
<organism evidence="1 2">
    <name type="scientific">Flavisphingopyxis soli</name>
    <dbReference type="NCBI Taxonomy" id="2601267"/>
    <lineage>
        <taxon>Bacteria</taxon>
        <taxon>Pseudomonadati</taxon>
        <taxon>Pseudomonadota</taxon>
        <taxon>Alphaproteobacteria</taxon>
        <taxon>Sphingomonadales</taxon>
        <taxon>Sphingopyxidaceae</taxon>
        <taxon>Flavisphingopyxis</taxon>
    </lineage>
</organism>
<dbReference type="Proteomes" id="UP000321129">
    <property type="component" value="Unassembled WGS sequence"/>
</dbReference>
<sequence length="171" mass="19356">MDHDGAIERRTPSGPAVRWSVRTPTRPGFQRHHILPAGLLRHRQFSGFFAWLALYGFAINRFSSNGILLPARSIEARRTGRALHRGPHPGYSDIVASRVETIRVSALARRERFAGHAAHDAIGQLTILQAALRRTIDGSMPRSIWLNRRDPMRLYADTQALDREIYALFPD</sequence>
<dbReference type="AlphaFoldDB" id="A0A5C6UAX7"/>
<name>A0A5C6UAX7_9SPHN</name>
<reference evidence="1 2" key="1">
    <citation type="submission" date="2019-08" db="EMBL/GenBank/DDBJ databases">
        <title>Sphingorhabdus soil sp. nov., isolated from arctic soil.</title>
        <authorList>
            <person name="Liu Y."/>
        </authorList>
    </citation>
    <scope>NUCLEOTIDE SEQUENCE [LARGE SCALE GENOMIC DNA]</scope>
    <source>
        <strain evidence="1 2">D-2Q-5-6</strain>
    </source>
</reference>
<dbReference type="InterPro" id="IPR032871">
    <property type="entry name" value="AHH_dom_containing"/>
</dbReference>
<protein>
    <submittedName>
        <fullName evidence="1">Uncharacterized protein</fullName>
    </submittedName>
</protein>
<gene>
    <name evidence="1" type="ORF">FSZ31_08545</name>
</gene>
<proteinExistence type="predicted"/>